<dbReference type="AlphaFoldDB" id="A0A1W1X156"/>
<dbReference type="RefSeq" id="WP_084113448.1">
    <property type="nucleotide sequence ID" value="NZ_FWXH01000002.1"/>
</dbReference>
<reference evidence="2 3" key="1">
    <citation type="submission" date="2017-04" db="EMBL/GenBank/DDBJ databases">
        <authorList>
            <person name="Afonso C.L."/>
            <person name="Miller P.J."/>
            <person name="Scott M.A."/>
            <person name="Spackman E."/>
            <person name="Goraichik I."/>
            <person name="Dimitrov K.M."/>
            <person name="Suarez D.L."/>
            <person name="Swayne D.E."/>
        </authorList>
    </citation>
    <scope>NUCLEOTIDE SEQUENCE [LARGE SCALE GENOMIC DNA]</scope>
    <source>
        <strain evidence="2 3">DSM 12555</strain>
    </source>
</reference>
<gene>
    <name evidence="2" type="ORF">SAMN02745134_00240</name>
</gene>
<dbReference type="EMBL" id="FWXH01000002">
    <property type="protein sequence ID" value="SMC17121.1"/>
    <property type="molecule type" value="Genomic_DNA"/>
</dbReference>
<dbReference type="Pfam" id="PF02368">
    <property type="entry name" value="Big_2"/>
    <property type="match status" value="1"/>
</dbReference>
<dbReference type="STRING" id="1121291.SAMN02745134_00240"/>
<protein>
    <submittedName>
        <fullName evidence="2">Uncharacterized conserved protein YjdB, contains Ig-like domain</fullName>
    </submittedName>
</protein>
<dbReference type="InterPro" id="IPR003343">
    <property type="entry name" value="Big_2"/>
</dbReference>
<dbReference type="Gene3D" id="2.60.120.260">
    <property type="entry name" value="Galactose-binding domain-like"/>
    <property type="match status" value="1"/>
</dbReference>
<dbReference type="OrthoDB" id="1890305at2"/>
<evidence type="ECO:0000313" key="3">
    <source>
        <dbReference type="Proteomes" id="UP000192468"/>
    </source>
</evidence>
<dbReference type="Proteomes" id="UP000192468">
    <property type="component" value="Unassembled WGS sequence"/>
</dbReference>
<evidence type="ECO:0000313" key="2">
    <source>
        <dbReference type="EMBL" id="SMC17121.1"/>
    </source>
</evidence>
<evidence type="ECO:0000259" key="1">
    <source>
        <dbReference type="SMART" id="SM00635"/>
    </source>
</evidence>
<sequence>MKKLRTNWKKIFGLICCVFLLTGILVSTNGIKEVKAATLGQSLTAPESGWQRIDNTDNKIVYKGTWINNNASGEYDNTDSATLTTDDSLTFKFSGSKIRLIALMANNRNNDISISIDGTEYSFSEYSGNAPVSPSFQSLVFEKLDLTTGIHTVLITNTSSSGGNGQKAIDLDAIDIDSTGELIDSSATLATGISLDKTSLDMKTGDTSNLTATVAPDNATNKTVKWTSSDPSIVTVDDNGKVTAVKEGSATITATTQDGSNKTATCTVNVKNPADGNALLTVTMTDGQQRSYDITMSQVNDFITWYNNRAGGQGGFTYSFNKTPSSAAYTKRTEYLIYDKISNYDVDEYKAN</sequence>
<dbReference type="Gene3D" id="2.60.40.1080">
    <property type="match status" value="1"/>
</dbReference>
<dbReference type="SUPFAM" id="SSF49373">
    <property type="entry name" value="Invasin/intimin cell-adhesion fragments"/>
    <property type="match status" value="1"/>
</dbReference>
<dbReference type="SMART" id="SM00635">
    <property type="entry name" value="BID_2"/>
    <property type="match status" value="1"/>
</dbReference>
<accession>A0A1W1X156</accession>
<feature type="domain" description="BIG2" evidence="1">
    <location>
        <begin position="189"/>
        <end position="266"/>
    </location>
</feature>
<proteinExistence type="predicted"/>
<organism evidence="2 3">
    <name type="scientific">Clostridium acidisoli DSM 12555</name>
    <dbReference type="NCBI Taxonomy" id="1121291"/>
    <lineage>
        <taxon>Bacteria</taxon>
        <taxon>Bacillati</taxon>
        <taxon>Bacillota</taxon>
        <taxon>Clostridia</taxon>
        <taxon>Eubacteriales</taxon>
        <taxon>Clostridiaceae</taxon>
        <taxon>Clostridium</taxon>
    </lineage>
</organism>
<keyword evidence="3" id="KW-1185">Reference proteome</keyword>
<dbReference type="InterPro" id="IPR008964">
    <property type="entry name" value="Invasin/intimin_cell_adhesion"/>
</dbReference>
<name>A0A1W1X156_9CLOT</name>